<evidence type="ECO:0000259" key="3">
    <source>
        <dbReference type="SMART" id="SM00822"/>
    </source>
</evidence>
<dbReference type="OrthoDB" id="9803333at2"/>
<dbReference type="InterPro" id="IPR057326">
    <property type="entry name" value="KR_dom"/>
</dbReference>
<gene>
    <name evidence="4" type="primary">uxuB</name>
    <name evidence="4" type="ORF">Pr1d_39150</name>
</gene>
<dbReference type="KEGG" id="bgok:Pr1d_39150"/>
<protein>
    <submittedName>
        <fullName evidence="4">Putative oxidoreductase UxuB</fullName>
        <ecNumber evidence="4">1.-.-.-</ecNumber>
    </submittedName>
</protein>
<dbReference type="PANTHER" id="PTHR42760">
    <property type="entry name" value="SHORT-CHAIN DEHYDROGENASES/REDUCTASES FAMILY MEMBER"/>
    <property type="match status" value="1"/>
</dbReference>
<dbReference type="PRINTS" id="PR00081">
    <property type="entry name" value="GDHRDH"/>
</dbReference>
<dbReference type="PANTHER" id="PTHR42760:SF115">
    <property type="entry name" value="3-OXOACYL-[ACYL-CARRIER-PROTEIN] REDUCTASE FABG"/>
    <property type="match status" value="1"/>
</dbReference>
<organism evidence="4 5">
    <name type="scientific">Bythopirellula goksoeyrii</name>
    <dbReference type="NCBI Taxonomy" id="1400387"/>
    <lineage>
        <taxon>Bacteria</taxon>
        <taxon>Pseudomonadati</taxon>
        <taxon>Planctomycetota</taxon>
        <taxon>Planctomycetia</taxon>
        <taxon>Pirellulales</taxon>
        <taxon>Lacipirellulaceae</taxon>
        <taxon>Bythopirellula</taxon>
    </lineage>
</organism>
<dbReference type="InterPro" id="IPR036291">
    <property type="entry name" value="NAD(P)-bd_dom_sf"/>
</dbReference>
<proteinExistence type="inferred from homology"/>
<sequence>MTSEYLQKQFGLDGQVSVVIGGTGVIGGALCDGLAQAGAHVVVAGRSEERGQARVQAIEKLGGKASFSSVDATSRESLQQLLDTVIGEHGRVDSLINGTGVNSATPYLEITDEELQRIFDANFMGTHLACQIFIPQMVKQGGGSILNIGSVTCFLPLSRVYMYAATKAAILNLTQNTAREFAPQKIRINCLCPGFFPAEQNRKILSPERTESIMRHTPMDRFGLPEELVGAALLLLSPKAGSFITGTAIYVDGGFTAMTI</sequence>
<dbReference type="RefSeq" id="WP_148074923.1">
    <property type="nucleotide sequence ID" value="NZ_CP042913.1"/>
</dbReference>
<name>A0A5B9QFZ7_9BACT</name>
<accession>A0A5B9QFZ7</accession>
<evidence type="ECO:0000313" key="5">
    <source>
        <dbReference type="Proteomes" id="UP000323917"/>
    </source>
</evidence>
<reference evidence="4 5" key="1">
    <citation type="submission" date="2019-08" db="EMBL/GenBank/DDBJ databases">
        <title>Deep-cultivation of Planctomycetes and their phenomic and genomic characterization uncovers novel biology.</title>
        <authorList>
            <person name="Wiegand S."/>
            <person name="Jogler M."/>
            <person name="Boedeker C."/>
            <person name="Pinto D."/>
            <person name="Vollmers J."/>
            <person name="Rivas-Marin E."/>
            <person name="Kohn T."/>
            <person name="Peeters S.H."/>
            <person name="Heuer A."/>
            <person name="Rast P."/>
            <person name="Oberbeckmann S."/>
            <person name="Bunk B."/>
            <person name="Jeske O."/>
            <person name="Meyerdierks A."/>
            <person name="Storesund J.E."/>
            <person name="Kallscheuer N."/>
            <person name="Luecker S."/>
            <person name="Lage O.M."/>
            <person name="Pohl T."/>
            <person name="Merkel B.J."/>
            <person name="Hornburger P."/>
            <person name="Mueller R.-W."/>
            <person name="Bruemmer F."/>
            <person name="Labrenz M."/>
            <person name="Spormann A.M."/>
            <person name="Op den Camp H."/>
            <person name="Overmann J."/>
            <person name="Amann R."/>
            <person name="Jetten M.S.M."/>
            <person name="Mascher T."/>
            <person name="Medema M.H."/>
            <person name="Devos D.P."/>
            <person name="Kaster A.-K."/>
            <person name="Ovreas L."/>
            <person name="Rohde M."/>
            <person name="Galperin M.Y."/>
            <person name="Jogler C."/>
        </authorList>
    </citation>
    <scope>NUCLEOTIDE SEQUENCE [LARGE SCALE GENOMIC DNA]</scope>
    <source>
        <strain evidence="4 5">Pr1d</strain>
    </source>
</reference>
<evidence type="ECO:0000256" key="2">
    <source>
        <dbReference type="ARBA" id="ARBA00023002"/>
    </source>
</evidence>
<evidence type="ECO:0000313" key="4">
    <source>
        <dbReference type="EMBL" id="QEG36600.1"/>
    </source>
</evidence>
<feature type="domain" description="Ketoreductase" evidence="3">
    <location>
        <begin position="15"/>
        <end position="153"/>
    </location>
</feature>
<dbReference type="Proteomes" id="UP000323917">
    <property type="component" value="Chromosome"/>
</dbReference>
<dbReference type="EC" id="1.-.-.-" evidence="4"/>
<dbReference type="AlphaFoldDB" id="A0A5B9QFZ7"/>
<dbReference type="FunFam" id="3.40.50.720:FF:000084">
    <property type="entry name" value="Short-chain dehydrogenase reductase"/>
    <property type="match status" value="1"/>
</dbReference>
<dbReference type="EMBL" id="CP042913">
    <property type="protein sequence ID" value="QEG36600.1"/>
    <property type="molecule type" value="Genomic_DNA"/>
</dbReference>
<comment type="similarity">
    <text evidence="1">Belongs to the short-chain dehydrogenases/reductases (SDR) family.</text>
</comment>
<keyword evidence="5" id="KW-1185">Reference proteome</keyword>
<dbReference type="Pfam" id="PF13561">
    <property type="entry name" value="adh_short_C2"/>
    <property type="match status" value="1"/>
</dbReference>
<dbReference type="SMART" id="SM00822">
    <property type="entry name" value="PKS_KR"/>
    <property type="match status" value="1"/>
</dbReference>
<evidence type="ECO:0000256" key="1">
    <source>
        <dbReference type="ARBA" id="ARBA00006484"/>
    </source>
</evidence>
<dbReference type="InterPro" id="IPR020904">
    <property type="entry name" value="Sc_DH/Rdtase_CS"/>
</dbReference>
<dbReference type="InterPro" id="IPR002347">
    <property type="entry name" value="SDR_fam"/>
</dbReference>
<dbReference type="GO" id="GO:0016616">
    <property type="term" value="F:oxidoreductase activity, acting on the CH-OH group of donors, NAD or NADP as acceptor"/>
    <property type="evidence" value="ECO:0007669"/>
    <property type="project" value="UniProtKB-ARBA"/>
</dbReference>
<dbReference type="Gene3D" id="3.40.50.720">
    <property type="entry name" value="NAD(P)-binding Rossmann-like Domain"/>
    <property type="match status" value="1"/>
</dbReference>
<keyword evidence="2 4" id="KW-0560">Oxidoreductase</keyword>
<dbReference type="PROSITE" id="PS00061">
    <property type="entry name" value="ADH_SHORT"/>
    <property type="match status" value="1"/>
</dbReference>
<dbReference type="SUPFAM" id="SSF51735">
    <property type="entry name" value="NAD(P)-binding Rossmann-fold domains"/>
    <property type="match status" value="1"/>
</dbReference>
<dbReference type="PRINTS" id="PR00080">
    <property type="entry name" value="SDRFAMILY"/>
</dbReference>